<organism evidence="1 2">
    <name type="scientific">Lepraria finkii</name>
    <dbReference type="NCBI Taxonomy" id="1340010"/>
    <lineage>
        <taxon>Eukaryota</taxon>
        <taxon>Fungi</taxon>
        <taxon>Dikarya</taxon>
        <taxon>Ascomycota</taxon>
        <taxon>Pezizomycotina</taxon>
        <taxon>Lecanoromycetes</taxon>
        <taxon>OSLEUM clade</taxon>
        <taxon>Lecanoromycetidae</taxon>
        <taxon>Lecanorales</taxon>
        <taxon>Lecanorineae</taxon>
        <taxon>Stereocaulaceae</taxon>
        <taxon>Lepraria</taxon>
    </lineage>
</organism>
<keyword evidence="2" id="KW-1185">Reference proteome</keyword>
<dbReference type="Proteomes" id="UP001590951">
    <property type="component" value="Unassembled WGS sequence"/>
</dbReference>
<name>A0ABR4B368_9LECA</name>
<proteinExistence type="predicted"/>
<dbReference type="EMBL" id="JBHFEH010000035">
    <property type="protein sequence ID" value="KAL2051441.1"/>
    <property type="molecule type" value="Genomic_DNA"/>
</dbReference>
<gene>
    <name evidence="1" type="ORF">ABVK25_008308</name>
</gene>
<evidence type="ECO:0000313" key="2">
    <source>
        <dbReference type="Proteomes" id="UP001590951"/>
    </source>
</evidence>
<sequence>MDFLCNAISAQFAQKKGTKPNTIDFYKSRLEYSVKAPVAPSNAAVSGQNTTLCPYSADRNRYIFS</sequence>
<evidence type="ECO:0000313" key="1">
    <source>
        <dbReference type="EMBL" id="KAL2051441.1"/>
    </source>
</evidence>
<reference evidence="1 2" key="1">
    <citation type="submission" date="2024-09" db="EMBL/GenBank/DDBJ databases">
        <title>Rethinking Asexuality: The Enigmatic Case of Functional Sexual Genes in Lepraria (Stereocaulaceae).</title>
        <authorList>
            <person name="Doellman M."/>
            <person name="Sun Y."/>
            <person name="Barcenas-Pena A."/>
            <person name="Lumbsch H.T."/>
            <person name="Grewe F."/>
        </authorList>
    </citation>
    <scope>NUCLEOTIDE SEQUENCE [LARGE SCALE GENOMIC DNA]</scope>
    <source>
        <strain evidence="1 2">Grewe 0041</strain>
    </source>
</reference>
<protein>
    <submittedName>
        <fullName evidence="1">Uncharacterized protein</fullName>
    </submittedName>
</protein>
<comment type="caution">
    <text evidence="1">The sequence shown here is derived from an EMBL/GenBank/DDBJ whole genome shotgun (WGS) entry which is preliminary data.</text>
</comment>
<accession>A0ABR4B368</accession>